<protein>
    <submittedName>
        <fullName evidence="1">Uncharacterized protein</fullName>
    </submittedName>
</protein>
<evidence type="ECO:0000313" key="2">
    <source>
        <dbReference type="Proteomes" id="UP000475214"/>
    </source>
</evidence>
<evidence type="ECO:0000313" key="1">
    <source>
        <dbReference type="EMBL" id="NEE04680.1"/>
    </source>
</evidence>
<sequence length="149" mass="15629">MLGDDPPGAADPGELISDLSIELRTGDVLIDRRAFEPLRPLFRARSRSPRPLATIAAAVRPIAARCTIVPAFAPLRCSTPPVATTIRVARTAATATFPTVAALTTVSTTLRRRATASAVSTRSPGFAATTIPAALAASFRRFAIRSPPP</sequence>
<comment type="caution">
    <text evidence="1">The sequence shown here is derived from an EMBL/GenBank/DDBJ whole genome shotgun (WGS) entry which is preliminary data.</text>
</comment>
<proteinExistence type="predicted"/>
<dbReference type="RefSeq" id="WP_163745229.1">
    <property type="nucleotide sequence ID" value="NZ_JAAGOA010000040.1"/>
</dbReference>
<dbReference type="EMBL" id="JAAGOA010000040">
    <property type="protein sequence ID" value="NEE04680.1"/>
    <property type="molecule type" value="Genomic_DNA"/>
</dbReference>
<keyword evidence="2" id="KW-1185">Reference proteome</keyword>
<reference evidence="1 2" key="1">
    <citation type="submission" date="2020-02" db="EMBL/GenBank/DDBJ databases">
        <authorList>
            <person name="Li X.-J."/>
            <person name="Han X.-M."/>
        </authorList>
    </citation>
    <scope>NUCLEOTIDE SEQUENCE [LARGE SCALE GENOMIC DNA]</scope>
    <source>
        <strain evidence="1 2">CCTCC AB 2017055</strain>
    </source>
</reference>
<dbReference type="Proteomes" id="UP000475214">
    <property type="component" value="Unassembled WGS sequence"/>
</dbReference>
<gene>
    <name evidence="1" type="ORF">G1H10_31415</name>
</gene>
<name>A0A6L9SKP4_9ACTN</name>
<accession>A0A6L9SKP4</accession>
<organism evidence="1 2">
    <name type="scientific">Phytoactinopolyspora halotolerans</name>
    <dbReference type="NCBI Taxonomy" id="1981512"/>
    <lineage>
        <taxon>Bacteria</taxon>
        <taxon>Bacillati</taxon>
        <taxon>Actinomycetota</taxon>
        <taxon>Actinomycetes</taxon>
        <taxon>Jiangellales</taxon>
        <taxon>Jiangellaceae</taxon>
        <taxon>Phytoactinopolyspora</taxon>
    </lineage>
</organism>
<dbReference type="AlphaFoldDB" id="A0A6L9SKP4"/>